<dbReference type="Pfam" id="PF00096">
    <property type="entry name" value="zf-C2H2"/>
    <property type="match status" value="1"/>
</dbReference>
<evidence type="ECO:0000256" key="2">
    <source>
        <dbReference type="ARBA" id="ARBA00022737"/>
    </source>
</evidence>
<dbReference type="EnsemblPlants" id="EMT27395">
    <property type="protein sequence ID" value="EMT27395"/>
    <property type="gene ID" value="F775_17632"/>
</dbReference>
<dbReference type="InterPro" id="IPR055186">
    <property type="entry name" value="C2H2-2nd_BIRD-IDD"/>
</dbReference>
<keyword evidence="4" id="KW-0862">Zinc</keyword>
<dbReference type="GO" id="GO:0003700">
    <property type="term" value="F:DNA-binding transcription factor activity"/>
    <property type="evidence" value="ECO:0007669"/>
    <property type="project" value="TreeGrafter"/>
</dbReference>
<dbReference type="PANTHER" id="PTHR10593:SF168">
    <property type="entry name" value="PROTEIN SHOOT GRAVITROPISM 5"/>
    <property type="match status" value="1"/>
</dbReference>
<dbReference type="SUPFAM" id="SSF57667">
    <property type="entry name" value="beta-beta-alpha zinc fingers"/>
    <property type="match status" value="1"/>
</dbReference>
<sequence length="399" mass="42550">MSTIATAAPATNEVEETAEPPSGWLQIAAPSSATKRKCRPAGTPDPDAEVVSLSPRTLLEPKTYVCEICNRGFRRASNLQMHRRRHGVPWEQLQKREAGKAAPPARKRVFVCPEPSCPHHHPSRALSGASAVKHHFRRQHGAHRQWSCSRCSRAYAVHGDYKAHLKTCGGSRTRARVLRYPCHCGRVFFRVDKFAYHKQTGRAVPPQAGVPSAPACGASSGPQQQATSPSLSSFASPSSDILIGAVFRPGAAALRSPTVPTFVGFLPPPDTSRSRHDLELQLMPPSCPAAPYSPPALISRGDDGAIQLQLTIGLCSTDNRRGEEFRPSSFQAPRGRARWRRAVHLHGGAGGAAAGDGREGGAAATCSPSSPSPSSSTAYGGGGTSLQWAMRSLPSWTAS</sequence>
<dbReference type="PANTHER" id="PTHR10593">
    <property type="entry name" value="SERINE/THREONINE-PROTEIN KINASE RIO"/>
    <property type="match status" value="1"/>
</dbReference>
<dbReference type="PROSITE" id="PS50157">
    <property type="entry name" value="ZINC_FINGER_C2H2_2"/>
    <property type="match status" value="1"/>
</dbReference>
<dbReference type="InterPro" id="IPR036236">
    <property type="entry name" value="Znf_C2H2_sf"/>
</dbReference>
<keyword evidence="2" id="KW-0677">Repeat</keyword>
<accession>M8BQW7</accession>
<name>M8BQW7_AEGTA</name>
<keyword evidence="1" id="KW-0479">Metal-binding</keyword>
<protein>
    <submittedName>
        <fullName evidence="8">Zinc finger protein MAGPIE</fullName>
    </submittedName>
</protein>
<dbReference type="SMART" id="SM00355">
    <property type="entry name" value="ZnF_C2H2"/>
    <property type="match status" value="3"/>
</dbReference>
<evidence type="ECO:0000256" key="7">
    <source>
        <dbReference type="SAM" id="MobiDB-lite"/>
    </source>
</evidence>
<keyword evidence="6" id="KW-0804">Transcription</keyword>
<dbReference type="InterPro" id="IPR055187">
    <property type="entry name" value="C2CH-3rd_BIRD-IDD"/>
</dbReference>
<dbReference type="Pfam" id="PF22996">
    <property type="entry name" value="C2H2-2nd_BIRD-IDD"/>
    <property type="match status" value="1"/>
</dbReference>
<dbReference type="InterPro" id="IPR031140">
    <property type="entry name" value="IDD1-16"/>
</dbReference>
<dbReference type="ExpressionAtlas" id="M8BQW7">
    <property type="expression patterns" value="baseline"/>
</dbReference>
<feature type="region of interest" description="Disordered" evidence="7">
    <location>
        <begin position="203"/>
        <end position="233"/>
    </location>
</feature>
<evidence type="ECO:0000256" key="4">
    <source>
        <dbReference type="ARBA" id="ARBA00022833"/>
    </source>
</evidence>
<evidence type="ECO:0000256" key="3">
    <source>
        <dbReference type="ARBA" id="ARBA00022771"/>
    </source>
</evidence>
<evidence type="ECO:0000256" key="5">
    <source>
        <dbReference type="ARBA" id="ARBA00023015"/>
    </source>
</evidence>
<keyword evidence="3" id="KW-0863">Zinc-finger</keyword>
<dbReference type="Gene3D" id="3.30.160.60">
    <property type="entry name" value="Classic Zinc Finger"/>
    <property type="match status" value="1"/>
</dbReference>
<keyword evidence="5" id="KW-0805">Transcription regulation</keyword>
<reference evidence="8" key="1">
    <citation type="submission" date="2015-06" db="UniProtKB">
        <authorList>
            <consortium name="EnsemblPlants"/>
        </authorList>
    </citation>
    <scope>IDENTIFICATION</scope>
</reference>
<evidence type="ECO:0000256" key="1">
    <source>
        <dbReference type="ARBA" id="ARBA00022723"/>
    </source>
</evidence>
<evidence type="ECO:0000313" key="8">
    <source>
        <dbReference type="EnsemblPlants" id="EMT27395"/>
    </source>
</evidence>
<dbReference type="PROSITE" id="PS00028">
    <property type="entry name" value="ZINC_FINGER_C2H2_1"/>
    <property type="match status" value="1"/>
</dbReference>
<feature type="region of interest" description="Disordered" evidence="7">
    <location>
        <begin position="1"/>
        <end position="21"/>
    </location>
</feature>
<dbReference type="AlphaFoldDB" id="M8BQW7"/>
<feature type="region of interest" description="Disordered" evidence="7">
    <location>
        <begin position="347"/>
        <end position="384"/>
    </location>
</feature>
<proteinExistence type="predicted"/>
<feature type="compositionally biased region" description="Low complexity" evidence="7">
    <location>
        <begin position="361"/>
        <end position="378"/>
    </location>
</feature>
<dbReference type="InterPro" id="IPR013087">
    <property type="entry name" value="Znf_C2H2_type"/>
</dbReference>
<organism evidence="8">
    <name type="scientific">Aegilops tauschii</name>
    <name type="common">Tausch's goatgrass</name>
    <name type="synonym">Aegilops squarrosa</name>
    <dbReference type="NCBI Taxonomy" id="37682"/>
    <lineage>
        <taxon>Eukaryota</taxon>
        <taxon>Viridiplantae</taxon>
        <taxon>Streptophyta</taxon>
        <taxon>Embryophyta</taxon>
        <taxon>Tracheophyta</taxon>
        <taxon>Spermatophyta</taxon>
        <taxon>Magnoliopsida</taxon>
        <taxon>Liliopsida</taxon>
        <taxon>Poales</taxon>
        <taxon>Poaceae</taxon>
        <taxon>BOP clade</taxon>
        <taxon>Pooideae</taxon>
        <taxon>Triticodae</taxon>
        <taxon>Triticeae</taxon>
        <taxon>Triticinae</taxon>
        <taxon>Aegilops</taxon>
    </lineage>
</organism>
<dbReference type="Pfam" id="PF22995">
    <property type="entry name" value="C2CH-3rd_BIRD-IDD"/>
    <property type="match status" value="1"/>
</dbReference>
<evidence type="ECO:0000256" key="6">
    <source>
        <dbReference type="ARBA" id="ARBA00023163"/>
    </source>
</evidence>
<dbReference type="GO" id="GO:0005634">
    <property type="term" value="C:nucleus"/>
    <property type="evidence" value="ECO:0007669"/>
    <property type="project" value="TreeGrafter"/>
</dbReference>
<dbReference type="GO" id="GO:0008270">
    <property type="term" value="F:zinc ion binding"/>
    <property type="evidence" value="ECO:0007669"/>
    <property type="project" value="UniProtKB-KW"/>
</dbReference>